<dbReference type="Proteomes" id="UP000243679">
    <property type="component" value="Chromosome"/>
</dbReference>
<dbReference type="GO" id="GO:0016020">
    <property type="term" value="C:membrane"/>
    <property type="evidence" value="ECO:0007669"/>
    <property type="project" value="UniProtKB-SubCell"/>
</dbReference>
<dbReference type="PANTHER" id="PTHR33162:SF1">
    <property type="entry name" value="SEC-INDEPENDENT PROTEIN TRANSLOCASE PROTEIN TATA, CHLOROPLASTIC"/>
    <property type="match status" value="1"/>
</dbReference>
<dbReference type="EMBL" id="AP014836">
    <property type="protein sequence ID" value="BAW79404.1"/>
    <property type="molecule type" value="Genomic_DNA"/>
</dbReference>
<organism evidence="11 12">
    <name type="scientific">Candidatus Nitrosoglobus terrae</name>
    <dbReference type="NCBI Taxonomy" id="1630141"/>
    <lineage>
        <taxon>Bacteria</taxon>
        <taxon>Pseudomonadati</taxon>
        <taxon>Pseudomonadota</taxon>
        <taxon>Gammaproteobacteria</taxon>
        <taxon>Chromatiales</taxon>
        <taxon>Chromatiaceae</taxon>
        <taxon>Candidatus Nitrosoglobus</taxon>
    </lineage>
</organism>
<evidence type="ECO:0000256" key="1">
    <source>
        <dbReference type="ARBA" id="ARBA00004167"/>
    </source>
</evidence>
<dbReference type="OrthoDB" id="9816005at2"/>
<keyword evidence="6 10" id="KW-1133">Transmembrane helix</keyword>
<evidence type="ECO:0000256" key="3">
    <source>
        <dbReference type="ARBA" id="ARBA00022475"/>
    </source>
</evidence>
<dbReference type="KEGG" id="ntt:TAO_0034"/>
<dbReference type="PRINTS" id="PR01506">
    <property type="entry name" value="TATBPROTEIN"/>
</dbReference>
<keyword evidence="3" id="KW-1003">Cell membrane</keyword>
<evidence type="ECO:0000256" key="7">
    <source>
        <dbReference type="ARBA" id="ARBA00023010"/>
    </source>
</evidence>
<dbReference type="Pfam" id="PF02416">
    <property type="entry name" value="TatA_B_E"/>
    <property type="match status" value="1"/>
</dbReference>
<dbReference type="InterPro" id="IPR003369">
    <property type="entry name" value="TatA/B/E"/>
</dbReference>
<evidence type="ECO:0000256" key="4">
    <source>
        <dbReference type="ARBA" id="ARBA00022692"/>
    </source>
</evidence>
<name>A0A1Q2SJV1_9GAMM</name>
<evidence type="ECO:0000256" key="8">
    <source>
        <dbReference type="ARBA" id="ARBA00023136"/>
    </source>
</evidence>
<dbReference type="AlphaFoldDB" id="A0A1Q2SJV1"/>
<accession>A0A1Q2SJV1</accession>
<feature type="transmembrane region" description="Helical" evidence="10">
    <location>
        <begin position="6"/>
        <end position="29"/>
    </location>
</feature>
<dbReference type="GO" id="GO:0043953">
    <property type="term" value="P:protein transport by the Tat complex"/>
    <property type="evidence" value="ECO:0007669"/>
    <property type="project" value="InterPro"/>
</dbReference>
<dbReference type="InterPro" id="IPR018448">
    <property type="entry name" value="TatB"/>
</dbReference>
<reference evidence="11 12" key="1">
    <citation type="journal article" date="2017" name="ISME J.">
        <title>An acid-tolerant ammonia-oxidizing ?-proteobacterium from soil.</title>
        <authorList>
            <person name="Hayatsu M."/>
            <person name="Tago K."/>
            <person name="Uchiyama I."/>
            <person name="Toyoda A."/>
            <person name="Wang Y."/>
            <person name="Shimomura Y."/>
            <person name="Okubo T."/>
            <person name="Kurisu F."/>
            <person name="Hirono Y."/>
            <person name="Nonaka K."/>
            <person name="Akiyama H."/>
            <person name="Itoh T."/>
            <person name="Takami H."/>
        </authorList>
    </citation>
    <scope>NUCLEOTIDE SEQUENCE [LARGE SCALE GENOMIC DNA]</scope>
    <source>
        <strain evidence="11 12">TAO100</strain>
    </source>
</reference>
<evidence type="ECO:0000256" key="2">
    <source>
        <dbReference type="ARBA" id="ARBA00022448"/>
    </source>
</evidence>
<evidence type="ECO:0000256" key="6">
    <source>
        <dbReference type="ARBA" id="ARBA00022989"/>
    </source>
</evidence>
<keyword evidence="7" id="KW-0811">Translocation</keyword>
<dbReference type="NCBIfam" id="TIGR01410">
    <property type="entry name" value="tatB"/>
    <property type="match status" value="1"/>
</dbReference>
<evidence type="ECO:0000313" key="11">
    <source>
        <dbReference type="EMBL" id="BAW79404.1"/>
    </source>
</evidence>
<dbReference type="PANTHER" id="PTHR33162">
    <property type="entry name" value="SEC-INDEPENDENT PROTEIN TRANSLOCASE PROTEIN TATA, CHLOROPLASTIC"/>
    <property type="match status" value="1"/>
</dbReference>
<keyword evidence="5" id="KW-0653">Protein transport</keyword>
<dbReference type="RefSeq" id="WP_096526072.1">
    <property type="nucleotide sequence ID" value="NZ_AP014836.1"/>
</dbReference>
<keyword evidence="4 10" id="KW-0812">Transmembrane</keyword>
<keyword evidence="2" id="KW-0813">Transport</keyword>
<dbReference type="GO" id="GO:0008320">
    <property type="term" value="F:protein transmembrane transporter activity"/>
    <property type="evidence" value="ECO:0007669"/>
    <property type="project" value="InterPro"/>
</dbReference>
<proteinExistence type="predicted"/>
<protein>
    <submittedName>
        <fullName evidence="11">Twin-arginine translocation protein TatB</fullName>
    </submittedName>
</protein>
<comment type="subcellular location">
    <subcellularLocation>
        <location evidence="1">Membrane</location>
        <topology evidence="1">Single-pass membrane protein</topology>
    </subcellularLocation>
</comment>
<feature type="region of interest" description="Disordered" evidence="9">
    <location>
        <begin position="63"/>
        <end position="91"/>
    </location>
</feature>
<keyword evidence="12" id="KW-1185">Reference proteome</keyword>
<dbReference type="Gene3D" id="1.20.5.3310">
    <property type="match status" value="1"/>
</dbReference>
<evidence type="ECO:0000256" key="9">
    <source>
        <dbReference type="SAM" id="MobiDB-lite"/>
    </source>
</evidence>
<evidence type="ECO:0000313" key="12">
    <source>
        <dbReference type="Proteomes" id="UP000243679"/>
    </source>
</evidence>
<keyword evidence="8 10" id="KW-0472">Membrane</keyword>
<sequence length="91" mass="10474">MFDIGFWEIIVVLVILLLVVGPERIPIVVRTTALWVRKIRRLISQIKQEVEQELRTEELQQSLRKNIDLPDSNETNNSSPTSKSAGNPHKK</sequence>
<evidence type="ECO:0000256" key="10">
    <source>
        <dbReference type="SAM" id="Phobius"/>
    </source>
</evidence>
<feature type="compositionally biased region" description="Polar residues" evidence="9">
    <location>
        <begin position="72"/>
        <end position="85"/>
    </location>
</feature>
<evidence type="ECO:0000256" key="5">
    <source>
        <dbReference type="ARBA" id="ARBA00022927"/>
    </source>
</evidence>
<gene>
    <name evidence="11" type="ORF">TAO_0034</name>
</gene>